<dbReference type="PANTHER" id="PTHR24421:SF10">
    <property type="entry name" value="NITRATE_NITRITE SENSOR PROTEIN NARQ"/>
    <property type="match status" value="1"/>
</dbReference>
<accession>A0A8T4ISR2</accession>
<dbReference type="InterPro" id="IPR011712">
    <property type="entry name" value="Sig_transdc_His_kin_sub3_dim/P"/>
</dbReference>
<dbReference type="SUPFAM" id="SSF55874">
    <property type="entry name" value="ATPase domain of HSP90 chaperone/DNA topoisomerase II/histidine kinase"/>
    <property type="match status" value="1"/>
</dbReference>
<dbReference type="GO" id="GO:0046983">
    <property type="term" value="F:protein dimerization activity"/>
    <property type="evidence" value="ECO:0007669"/>
    <property type="project" value="InterPro"/>
</dbReference>
<dbReference type="InterPro" id="IPR005467">
    <property type="entry name" value="His_kinase_dom"/>
</dbReference>
<comment type="catalytic activity">
    <reaction evidence="1">
        <text>ATP + protein L-histidine = ADP + protein N-phospho-L-histidine.</text>
        <dbReference type="EC" id="2.7.13.3"/>
    </reaction>
</comment>
<dbReference type="GO" id="GO:0016020">
    <property type="term" value="C:membrane"/>
    <property type="evidence" value="ECO:0007669"/>
    <property type="project" value="InterPro"/>
</dbReference>
<dbReference type="GO" id="GO:0000155">
    <property type="term" value="F:phosphorelay sensor kinase activity"/>
    <property type="evidence" value="ECO:0007669"/>
    <property type="project" value="InterPro"/>
</dbReference>
<dbReference type="InterPro" id="IPR036890">
    <property type="entry name" value="HATPase_C_sf"/>
</dbReference>
<evidence type="ECO:0000256" key="5">
    <source>
        <dbReference type="ARBA" id="ARBA00022741"/>
    </source>
</evidence>
<gene>
    <name evidence="11" type="ORF">KDA82_20445</name>
</gene>
<keyword evidence="8" id="KW-0902">Two-component regulatory system</keyword>
<evidence type="ECO:0000259" key="10">
    <source>
        <dbReference type="PROSITE" id="PS50109"/>
    </source>
</evidence>
<dbReference type="GO" id="GO:0005524">
    <property type="term" value="F:ATP binding"/>
    <property type="evidence" value="ECO:0007669"/>
    <property type="project" value="UniProtKB-KW"/>
</dbReference>
<evidence type="ECO:0000256" key="9">
    <source>
        <dbReference type="SAM" id="MobiDB-lite"/>
    </source>
</evidence>
<name>A0A8T4ISR2_9ACTN</name>
<evidence type="ECO:0000313" key="12">
    <source>
        <dbReference type="Proteomes" id="UP000675554"/>
    </source>
</evidence>
<evidence type="ECO:0000256" key="6">
    <source>
        <dbReference type="ARBA" id="ARBA00022777"/>
    </source>
</evidence>
<dbReference type="EC" id="2.7.13.3" evidence="2"/>
<evidence type="ECO:0000256" key="3">
    <source>
        <dbReference type="ARBA" id="ARBA00022553"/>
    </source>
</evidence>
<evidence type="ECO:0000256" key="4">
    <source>
        <dbReference type="ARBA" id="ARBA00022679"/>
    </source>
</evidence>
<keyword evidence="5" id="KW-0547">Nucleotide-binding</keyword>
<keyword evidence="3" id="KW-0597">Phosphoprotein</keyword>
<dbReference type="CDD" id="cd16917">
    <property type="entry name" value="HATPase_UhpB-NarQ-NarX-like"/>
    <property type="match status" value="1"/>
</dbReference>
<dbReference type="Pfam" id="PF07730">
    <property type="entry name" value="HisKA_3"/>
    <property type="match status" value="1"/>
</dbReference>
<keyword evidence="7" id="KW-0067">ATP-binding</keyword>
<keyword evidence="6 11" id="KW-0418">Kinase</keyword>
<proteinExistence type="predicted"/>
<dbReference type="Pfam" id="PF02518">
    <property type="entry name" value="HATPase_c"/>
    <property type="match status" value="1"/>
</dbReference>
<dbReference type="InterPro" id="IPR003594">
    <property type="entry name" value="HATPase_dom"/>
</dbReference>
<sequence length="415" mass="43763">MLGPARRGYAAAMGRASGLRRRADKVPSWAYDTAVALAITVVSVLLGHDNVPVGWQGLDTRGTLLTCAVNLPMAARRKAPLALALGSYAVWTTYIALDYWPVVNTLGPLLALYTVASLRPLRQTVLCALLLAAIWNYAGTTGAEASPATVLGQSILYTAVICGFGRLAGKAARRSVRLAELAEQLRRERAAGERRAVAEERVRIARELHDVVAHHMSVISVQAGLADYVFRSDPPTARGALATIAETSGEALAELRRLLAVLRVDENGELTGGDEAYVPAPGLDGLGELTARVRKAGVRVRLTVTGQVRELPPGVGQCAYRVVQEALTNVLKHARAATAEVTVGYGARQLEVTVTDDGTGSKPTARTGHHAADVPVSGGGHGLIGMRERARIYGGSLTAGPRPGGGYEVRLTLPA</sequence>
<dbReference type="Proteomes" id="UP000675554">
    <property type="component" value="Unassembled WGS sequence"/>
</dbReference>
<evidence type="ECO:0000256" key="2">
    <source>
        <dbReference type="ARBA" id="ARBA00012438"/>
    </source>
</evidence>
<dbReference type="InterPro" id="IPR050482">
    <property type="entry name" value="Sensor_HK_TwoCompSys"/>
</dbReference>
<keyword evidence="4" id="KW-0808">Transferase</keyword>
<comment type="caution">
    <text evidence="11">The sequence shown here is derived from an EMBL/GenBank/DDBJ whole genome shotgun (WGS) entry which is preliminary data.</text>
</comment>
<dbReference type="Gene3D" id="1.20.5.1930">
    <property type="match status" value="1"/>
</dbReference>
<keyword evidence="12" id="KW-1185">Reference proteome</keyword>
<dbReference type="Gene3D" id="3.30.565.10">
    <property type="entry name" value="Histidine kinase-like ATPase, C-terminal domain"/>
    <property type="match status" value="1"/>
</dbReference>
<dbReference type="AlphaFoldDB" id="A0A8T4ISR2"/>
<dbReference type="EMBL" id="JAGSMN010000470">
    <property type="protein sequence ID" value="MBR7675346.1"/>
    <property type="molecule type" value="Genomic_DNA"/>
</dbReference>
<dbReference type="PROSITE" id="PS50109">
    <property type="entry name" value="HIS_KIN"/>
    <property type="match status" value="1"/>
</dbReference>
<feature type="domain" description="Histidine kinase" evidence="10">
    <location>
        <begin position="321"/>
        <end position="415"/>
    </location>
</feature>
<evidence type="ECO:0000256" key="7">
    <source>
        <dbReference type="ARBA" id="ARBA00022840"/>
    </source>
</evidence>
<dbReference type="PANTHER" id="PTHR24421">
    <property type="entry name" value="NITRATE/NITRITE SENSOR PROTEIN NARX-RELATED"/>
    <property type="match status" value="1"/>
</dbReference>
<reference evidence="11" key="1">
    <citation type="submission" date="2021-04" db="EMBL/GenBank/DDBJ databases">
        <title>Sequencing of actinobacteria type strains.</title>
        <authorList>
            <person name="Nguyen G.-S."/>
            <person name="Wentzel A."/>
        </authorList>
    </citation>
    <scope>NUCLEOTIDE SEQUENCE</scope>
    <source>
        <strain evidence="11">DSM 42095</strain>
    </source>
</reference>
<evidence type="ECO:0000256" key="8">
    <source>
        <dbReference type="ARBA" id="ARBA00023012"/>
    </source>
</evidence>
<evidence type="ECO:0000313" key="11">
    <source>
        <dbReference type="EMBL" id="MBR7675346.1"/>
    </source>
</evidence>
<organism evidence="11 12">
    <name type="scientific">Streptomyces daliensis</name>
    <dbReference type="NCBI Taxonomy" id="299421"/>
    <lineage>
        <taxon>Bacteria</taxon>
        <taxon>Bacillati</taxon>
        <taxon>Actinomycetota</taxon>
        <taxon>Actinomycetes</taxon>
        <taxon>Kitasatosporales</taxon>
        <taxon>Streptomycetaceae</taxon>
        <taxon>Streptomyces</taxon>
    </lineage>
</organism>
<protein>
    <recommendedName>
        <fullName evidence="2">histidine kinase</fullName>
        <ecNumber evidence="2">2.7.13.3</ecNumber>
    </recommendedName>
</protein>
<evidence type="ECO:0000256" key="1">
    <source>
        <dbReference type="ARBA" id="ARBA00000085"/>
    </source>
</evidence>
<feature type="region of interest" description="Disordered" evidence="9">
    <location>
        <begin position="355"/>
        <end position="380"/>
    </location>
</feature>